<dbReference type="EMBL" id="CM047587">
    <property type="protein sequence ID" value="KAI9907793.1"/>
    <property type="molecule type" value="Genomic_DNA"/>
</dbReference>
<proteinExistence type="predicted"/>
<keyword evidence="2" id="KW-1185">Reference proteome</keyword>
<accession>A0ACC0VMR9</accession>
<evidence type="ECO:0000313" key="2">
    <source>
        <dbReference type="Proteomes" id="UP001163321"/>
    </source>
</evidence>
<dbReference type="Proteomes" id="UP001163321">
    <property type="component" value="Chromosome 8"/>
</dbReference>
<reference evidence="1 2" key="1">
    <citation type="journal article" date="2022" name="bioRxiv">
        <title>The genome of the oomycete Peronosclerospora sorghi, a cosmopolitan pathogen of maize and sorghum, is inflated with dispersed pseudogenes.</title>
        <authorList>
            <person name="Fletcher K."/>
            <person name="Martin F."/>
            <person name="Isakeit T."/>
            <person name="Cavanaugh K."/>
            <person name="Magill C."/>
            <person name="Michelmore R."/>
        </authorList>
    </citation>
    <scope>NUCLEOTIDE SEQUENCE [LARGE SCALE GENOMIC DNA]</scope>
    <source>
        <strain evidence="1">P6</strain>
    </source>
</reference>
<comment type="caution">
    <text evidence="1">The sequence shown here is derived from an EMBL/GenBank/DDBJ whole genome shotgun (WGS) entry which is preliminary data.</text>
</comment>
<sequence length="189" mass="21415">MIEKCLQQYLSKSDILMVLKGQANVDPAFTNVVWQKLVEQNPNFFRAYSLQLQLKEQIIAFNYLVLQQKEMMTYGGNRIWNYSNKNRTSETRASASEESCTLITSSTTTTLHPTNLKVQTFQHTLCRSIKRQGTPVQTDERKHMRTDKVTSLSVGLGATPKEMAISTLPSPLPLPSPVKTDLDTHAFFT</sequence>
<evidence type="ECO:0000313" key="1">
    <source>
        <dbReference type="EMBL" id="KAI9907793.1"/>
    </source>
</evidence>
<protein>
    <submittedName>
        <fullName evidence="1">Uncharacterized protein</fullName>
    </submittedName>
</protein>
<gene>
    <name evidence="1" type="ORF">PsorP6_003757</name>
</gene>
<name>A0ACC0VMR9_9STRA</name>
<organism evidence="1 2">
    <name type="scientific">Peronosclerospora sorghi</name>
    <dbReference type="NCBI Taxonomy" id="230839"/>
    <lineage>
        <taxon>Eukaryota</taxon>
        <taxon>Sar</taxon>
        <taxon>Stramenopiles</taxon>
        <taxon>Oomycota</taxon>
        <taxon>Peronosporomycetes</taxon>
        <taxon>Peronosporales</taxon>
        <taxon>Peronosporaceae</taxon>
        <taxon>Peronosclerospora</taxon>
    </lineage>
</organism>